<dbReference type="InterPro" id="IPR001753">
    <property type="entry name" value="Enoyl-CoA_hydra/iso"/>
</dbReference>
<dbReference type="OrthoDB" id="9807606at2"/>
<dbReference type="Pfam" id="PF00378">
    <property type="entry name" value="ECH_1"/>
    <property type="match status" value="1"/>
</dbReference>
<evidence type="ECO:0000313" key="4">
    <source>
        <dbReference type="Proteomes" id="UP000092544"/>
    </source>
</evidence>
<comment type="similarity">
    <text evidence="1 2">Belongs to the enoyl-CoA hydratase/isomerase family.</text>
</comment>
<protein>
    <submittedName>
        <fullName evidence="3">Putative enoyl-CoA hydratase echA8</fullName>
        <ecNumber evidence="3">4.2.1.17</ecNumber>
    </submittedName>
</protein>
<name>A0A1A8TQG7_9GAMM</name>
<dbReference type="STRING" id="1792290.MSP8886_03363"/>
<dbReference type="Proteomes" id="UP000092544">
    <property type="component" value="Unassembled WGS sequence"/>
</dbReference>
<dbReference type="EC" id="4.2.1.17" evidence="3"/>
<proteinExistence type="inferred from homology"/>
<dbReference type="SUPFAM" id="SSF52096">
    <property type="entry name" value="ClpP/crotonase"/>
    <property type="match status" value="1"/>
</dbReference>
<dbReference type="GO" id="GO:0004300">
    <property type="term" value="F:enoyl-CoA hydratase activity"/>
    <property type="evidence" value="ECO:0007669"/>
    <property type="project" value="UniProtKB-EC"/>
</dbReference>
<dbReference type="PANTHER" id="PTHR43802:SF1">
    <property type="entry name" value="IP11341P-RELATED"/>
    <property type="match status" value="1"/>
</dbReference>
<dbReference type="NCBIfam" id="NF006013">
    <property type="entry name" value="PRK08150.1"/>
    <property type="match status" value="1"/>
</dbReference>
<dbReference type="EMBL" id="FLOB01000009">
    <property type="protein sequence ID" value="SBS35368.1"/>
    <property type="molecule type" value="Genomic_DNA"/>
</dbReference>
<organism evidence="3 4">
    <name type="scientific">Marinomonas spartinae</name>
    <dbReference type="NCBI Taxonomy" id="1792290"/>
    <lineage>
        <taxon>Bacteria</taxon>
        <taxon>Pseudomonadati</taxon>
        <taxon>Pseudomonadota</taxon>
        <taxon>Gammaproteobacteria</taxon>
        <taxon>Oceanospirillales</taxon>
        <taxon>Oceanospirillaceae</taxon>
        <taxon>Marinomonas</taxon>
    </lineage>
</organism>
<keyword evidence="3" id="KW-0456">Lyase</keyword>
<sequence>MATYEYINFSVEDGIGHLVLNRPEKKNAINDKLCLEIENVFINLSDEVSVILLSGAGPEFCAGLDLSEHTAREPFDVVKHSNMWHRVFGHIQNSGVPVVAAMQGAVIGGGLELGICAHIRVSEQGTFYRLPEGRHGIFVGGGASVNVANVIGTSRMTEMMLTGRDVDSEEGLRIGLSHYVVENGASLAKAREVAATIATNSKYSNWAMTTGLRHINSMSSSEGMYTESLLCGVTQTSPEVKARIDAFLNRKKNS</sequence>
<dbReference type="InterPro" id="IPR014748">
    <property type="entry name" value="Enoyl-CoA_hydra_C"/>
</dbReference>
<dbReference type="Gene3D" id="3.90.226.10">
    <property type="entry name" value="2-enoyl-CoA Hydratase, Chain A, domain 1"/>
    <property type="match status" value="1"/>
</dbReference>
<keyword evidence="4" id="KW-1185">Reference proteome</keyword>
<reference evidence="3 4" key="1">
    <citation type="submission" date="2016-06" db="EMBL/GenBank/DDBJ databases">
        <authorList>
            <person name="Kjaerup R.B."/>
            <person name="Dalgaard T.S."/>
            <person name="Juul-Madsen H.R."/>
        </authorList>
    </citation>
    <scope>NUCLEOTIDE SEQUENCE [LARGE SCALE GENOMIC DNA]</scope>
    <source>
        <strain evidence="3 4">CECT 8886</strain>
    </source>
</reference>
<dbReference type="RefSeq" id="WP_067018492.1">
    <property type="nucleotide sequence ID" value="NZ_FLOB01000009.1"/>
</dbReference>
<dbReference type="PROSITE" id="PS00166">
    <property type="entry name" value="ENOYL_COA_HYDRATASE"/>
    <property type="match status" value="1"/>
</dbReference>
<dbReference type="InterPro" id="IPR018376">
    <property type="entry name" value="Enoyl-CoA_hyd/isom_CS"/>
</dbReference>
<dbReference type="Gene3D" id="1.10.12.10">
    <property type="entry name" value="Lyase 2-enoyl-coa Hydratase, Chain A, domain 2"/>
    <property type="match status" value="1"/>
</dbReference>
<evidence type="ECO:0000256" key="2">
    <source>
        <dbReference type="RuleBase" id="RU003707"/>
    </source>
</evidence>
<dbReference type="InterPro" id="IPR029045">
    <property type="entry name" value="ClpP/crotonase-like_dom_sf"/>
</dbReference>
<dbReference type="CDD" id="cd06558">
    <property type="entry name" value="crotonase-like"/>
    <property type="match status" value="1"/>
</dbReference>
<evidence type="ECO:0000256" key="1">
    <source>
        <dbReference type="ARBA" id="ARBA00005254"/>
    </source>
</evidence>
<gene>
    <name evidence="3" type="primary">echA8_2</name>
    <name evidence="3" type="ORF">MSP8886_03363</name>
</gene>
<evidence type="ECO:0000313" key="3">
    <source>
        <dbReference type="EMBL" id="SBS35368.1"/>
    </source>
</evidence>
<dbReference type="AlphaFoldDB" id="A0A1A8TQG7"/>
<accession>A0A1A8TQG7</accession>
<dbReference type="PANTHER" id="PTHR43802">
    <property type="entry name" value="ENOYL-COA HYDRATASE"/>
    <property type="match status" value="1"/>
</dbReference>